<keyword evidence="2" id="KW-1185">Reference proteome</keyword>
<sequence>MEAALGLLGLGHPVSIQLELDGAADRRHTRVGGAGDGGAGIGLGGKGADGAGGHRPGHGGGAGGDHGHGGSGGGGVQLLPVYTERETVAGRLSLAVKEGKAIAHLGVTVEFVGAIDMVYDREQSTEFTSLVRDVDDAGTLTGTRQYAFSFPGVEKAYDTYAGINVRLRYFVRVTVVRPQYTPNVVREFDIAVQHVDDEREGGGGGAGTMPGGGNGRPSAVASPSSGAVSASPSRLSAPIRMEVGIEDALHIEFEFNKSHYHLADVLLGKVFFLLVRIKIKRMEVEIRKRESAGSGASVYNDTDTVAKFEVMDGAPVRGECIPIRMFLAAYPALTPTYRSVNNKFSVKYYVNLVLVDEEDRRYFKQSEIHLRRVSLVD</sequence>
<gene>
    <name evidence="1" type="ORF">I4F81_012457</name>
</gene>
<evidence type="ECO:0000313" key="2">
    <source>
        <dbReference type="Proteomes" id="UP000798662"/>
    </source>
</evidence>
<comment type="caution">
    <text evidence="1">The sequence shown here is derived from an EMBL/GenBank/DDBJ whole genome shotgun (WGS) entry which is preliminary data.</text>
</comment>
<proteinExistence type="predicted"/>
<reference evidence="1" key="1">
    <citation type="submission" date="2019-11" db="EMBL/GenBank/DDBJ databases">
        <title>Nori genome reveals adaptations in red seaweeds to the harsh intertidal environment.</title>
        <authorList>
            <person name="Wang D."/>
            <person name="Mao Y."/>
        </authorList>
    </citation>
    <scope>NUCLEOTIDE SEQUENCE</scope>
    <source>
        <tissue evidence="1">Gametophyte</tissue>
    </source>
</reference>
<name>A0ACC3CIK4_PYRYE</name>
<dbReference type="EMBL" id="CM020620">
    <property type="protein sequence ID" value="KAK1869992.1"/>
    <property type="molecule type" value="Genomic_DNA"/>
</dbReference>
<accession>A0ACC3CIK4</accession>
<organism evidence="1 2">
    <name type="scientific">Pyropia yezoensis</name>
    <name type="common">Susabi-nori</name>
    <name type="synonym">Porphyra yezoensis</name>
    <dbReference type="NCBI Taxonomy" id="2788"/>
    <lineage>
        <taxon>Eukaryota</taxon>
        <taxon>Rhodophyta</taxon>
        <taxon>Bangiophyceae</taxon>
        <taxon>Bangiales</taxon>
        <taxon>Bangiaceae</taxon>
        <taxon>Pyropia</taxon>
    </lineage>
</organism>
<dbReference type="Proteomes" id="UP000798662">
    <property type="component" value="Chromosome 3"/>
</dbReference>
<protein>
    <submittedName>
        <fullName evidence="1">Uncharacterized protein</fullName>
    </submittedName>
</protein>
<evidence type="ECO:0000313" key="1">
    <source>
        <dbReference type="EMBL" id="KAK1869992.1"/>
    </source>
</evidence>